<comment type="cofactor">
    <cofactor evidence="8">
        <name>pyridoxal 5'-phosphate</name>
        <dbReference type="ChEBI" id="CHEBI:597326"/>
    </cofactor>
    <text evidence="8">Binds 1 pyridoxal phosphate per subunit.</text>
</comment>
<feature type="binding site" evidence="8">
    <location>
        <begin position="273"/>
        <end position="274"/>
    </location>
    <ligand>
        <name>pyridoxal 5'-phosphate</name>
        <dbReference type="ChEBI" id="CHEBI:597326"/>
        <note>ligand shared between dimeric partners</note>
    </ligand>
</feature>
<dbReference type="EC" id="2.3.1.29" evidence="8"/>
<keyword evidence="4 8" id="KW-0663">Pyridoxal phosphate</keyword>
<dbReference type="CDD" id="cd06454">
    <property type="entry name" value="KBL_like"/>
    <property type="match status" value="1"/>
</dbReference>
<comment type="catalytic activity">
    <reaction evidence="8">
        <text>glycine + acetyl-CoA = (2S)-2-amino-3-oxobutanoate + CoA</text>
        <dbReference type="Rhea" id="RHEA:20736"/>
        <dbReference type="ChEBI" id="CHEBI:57287"/>
        <dbReference type="ChEBI" id="CHEBI:57288"/>
        <dbReference type="ChEBI" id="CHEBI:57305"/>
        <dbReference type="ChEBI" id="CHEBI:78948"/>
        <dbReference type="EC" id="2.3.1.29"/>
    </reaction>
</comment>
<dbReference type="InterPro" id="IPR004839">
    <property type="entry name" value="Aminotransferase_I/II_large"/>
</dbReference>
<feature type="domain" description="Aminotransferase class I/classII large" evidence="9">
    <location>
        <begin position="42"/>
        <end position="387"/>
    </location>
</feature>
<dbReference type="InterPro" id="IPR015422">
    <property type="entry name" value="PyrdxlP-dep_Trfase_small"/>
</dbReference>
<dbReference type="GO" id="GO:0006783">
    <property type="term" value="P:heme biosynthetic process"/>
    <property type="evidence" value="ECO:0007669"/>
    <property type="project" value="UniProtKB-KW"/>
</dbReference>
<keyword evidence="10" id="KW-0436">Ligase</keyword>
<evidence type="ECO:0000313" key="10">
    <source>
        <dbReference type="EMBL" id="GAO37987.1"/>
    </source>
</evidence>
<evidence type="ECO:0000256" key="7">
    <source>
        <dbReference type="ARBA" id="ARBA00047654"/>
    </source>
</evidence>
<dbReference type="InterPro" id="IPR050087">
    <property type="entry name" value="AON_synthase_class-II"/>
</dbReference>
<feature type="modified residue" description="N6-(pyridoxal phosphate)lysine" evidence="8">
    <location>
        <position position="243"/>
    </location>
</feature>
<accession>A0A0E9MJL7</accession>
<organism evidence="10 11">
    <name type="scientific">Sphingomonas changbaiensis NBRC 104936</name>
    <dbReference type="NCBI Taxonomy" id="1219043"/>
    <lineage>
        <taxon>Bacteria</taxon>
        <taxon>Pseudomonadati</taxon>
        <taxon>Pseudomonadota</taxon>
        <taxon>Alphaproteobacteria</taxon>
        <taxon>Sphingomonadales</taxon>
        <taxon>Sphingomonadaceae</taxon>
        <taxon>Sphingomonas</taxon>
    </lineage>
</organism>
<dbReference type="Gene3D" id="3.90.1150.10">
    <property type="entry name" value="Aspartate Aminotransferase, domain 1"/>
    <property type="match status" value="1"/>
</dbReference>
<name>A0A0E9MJL7_9SPHN</name>
<protein>
    <recommendedName>
        <fullName evidence="8">2-amino-3-ketobutyrate coenzyme A ligase</fullName>
        <shortName evidence="8">AKB ligase</shortName>
        <ecNumber evidence="8">2.3.1.29</ecNumber>
    </recommendedName>
    <alternativeName>
        <fullName evidence="8">Glycine acetyltransferase</fullName>
    </alternativeName>
</protein>
<dbReference type="GO" id="GO:0030170">
    <property type="term" value="F:pyridoxal phosphate binding"/>
    <property type="evidence" value="ECO:0007669"/>
    <property type="project" value="UniProtKB-UniRule"/>
</dbReference>
<keyword evidence="3 8" id="KW-0808">Transferase</keyword>
<sequence length="399" mass="42529">MPASFYDRMSAELSAIEAEGLWKPERVIQSRQGAAVQVAGQEVLNFCANNYLGLGGDERIVEAAIQATQRWGAGLASVRFICGTQEIHKELEAAIASYLGKEDAILFAAAFDANGGVFEPLLGEQDCIISDSLNHASIIDGVRLCKAARKRFANGNIDELETRLKEARSEGARTIMIATDGVFSMDGHVAKLDRITALAEQYEALVMVDDAHATGVIGPGGRGSAAFHGVEDKVDILTGTFGKALSGAMGGYIAGRKPVIDLLRQRARPYLFSNSLAPAVCGAALKAIEISKGPDGDALRDKIARNAKRFRSGMAEAGFDLIEGGHPIIPVMLYDARLAQQLAAKLLELGVYVTGFSFPVVPKGQARIRTQMSAAHEDYHIDRALAAFAEAGRAIGAIK</sequence>
<dbReference type="InterPro" id="IPR015424">
    <property type="entry name" value="PyrdxlP-dep_Trfase"/>
</dbReference>
<proteinExistence type="inferred from homology"/>
<feature type="binding site" evidence="8">
    <location>
        <position position="369"/>
    </location>
    <ligand>
        <name>substrate</name>
    </ligand>
</feature>
<feature type="binding site" description="in other chain" evidence="8">
    <location>
        <position position="184"/>
    </location>
    <ligand>
        <name>pyridoxal 5'-phosphate</name>
        <dbReference type="ChEBI" id="CHEBI:597326"/>
        <note>ligand shared between dimeric partners</note>
    </ligand>
</feature>
<comment type="pathway">
    <text evidence="1">Porphyrin-containing compound metabolism; protoporphyrin-IX biosynthesis; 5-aminolevulinate from glycine: step 1/1.</text>
</comment>
<comment type="subunit">
    <text evidence="8">Homodimer.</text>
</comment>
<dbReference type="NCBIfam" id="NF005394">
    <property type="entry name" value="PRK06939.1"/>
    <property type="match status" value="1"/>
</dbReference>
<dbReference type="GO" id="GO:0019518">
    <property type="term" value="P:L-threonine catabolic process to glycine"/>
    <property type="evidence" value="ECO:0007669"/>
    <property type="project" value="UniProtKB-UniRule"/>
</dbReference>
<keyword evidence="6 8" id="KW-0012">Acyltransferase</keyword>
<keyword evidence="5" id="KW-0350">Heme biosynthesis</keyword>
<comment type="caution">
    <text evidence="10">The sequence shown here is derived from an EMBL/GenBank/DDBJ whole genome shotgun (WGS) entry which is preliminary data.</text>
</comment>
<dbReference type="Proteomes" id="UP000033202">
    <property type="component" value="Unassembled WGS sequence"/>
</dbReference>
<dbReference type="FunFam" id="3.40.640.10:FF:000006">
    <property type="entry name" value="5-aminolevulinate synthase, mitochondrial"/>
    <property type="match status" value="1"/>
</dbReference>
<dbReference type="GO" id="GO:0005829">
    <property type="term" value="C:cytosol"/>
    <property type="evidence" value="ECO:0007669"/>
    <property type="project" value="TreeGrafter"/>
</dbReference>
<gene>
    <name evidence="8 10" type="primary">kbl</name>
    <name evidence="10" type="ORF">SCH01S_01_01500</name>
</gene>
<dbReference type="NCBIfam" id="TIGR01822">
    <property type="entry name" value="2am3keto_CoA"/>
    <property type="match status" value="1"/>
</dbReference>
<dbReference type="GO" id="GO:0003870">
    <property type="term" value="F:5-aminolevulinate synthase activity"/>
    <property type="evidence" value="ECO:0007669"/>
    <property type="project" value="UniProtKB-EC"/>
</dbReference>
<evidence type="ECO:0000256" key="6">
    <source>
        <dbReference type="ARBA" id="ARBA00023315"/>
    </source>
</evidence>
<dbReference type="OrthoDB" id="9807157at2"/>
<evidence type="ECO:0000256" key="4">
    <source>
        <dbReference type="ARBA" id="ARBA00022898"/>
    </source>
</evidence>
<dbReference type="PANTHER" id="PTHR13693:SF102">
    <property type="entry name" value="2-AMINO-3-KETOBUTYRATE COENZYME A LIGASE, MITOCHONDRIAL"/>
    <property type="match status" value="1"/>
</dbReference>
<dbReference type="Pfam" id="PF00155">
    <property type="entry name" value="Aminotran_1_2"/>
    <property type="match status" value="1"/>
</dbReference>
<evidence type="ECO:0000256" key="8">
    <source>
        <dbReference type="HAMAP-Rule" id="MF_00985"/>
    </source>
</evidence>
<dbReference type="Gene3D" id="3.40.640.10">
    <property type="entry name" value="Type I PLP-dependent aspartate aminotransferase-like (Major domain)"/>
    <property type="match status" value="1"/>
</dbReference>
<dbReference type="SUPFAM" id="SSF53383">
    <property type="entry name" value="PLP-dependent transferases"/>
    <property type="match status" value="1"/>
</dbReference>
<dbReference type="InterPro" id="IPR011282">
    <property type="entry name" value="2am3keto_CoA_ligase"/>
</dbReference>
<dbReference type="EMBL" id="BBWU01000001">
    <property type="protein sequence ID" value="GAO37987.1"/>
    <property type="molecule type" value="Genomic_DNA"/>
</dbReference>
<evidence type="ECO:0000256" key="3">
    <source>
        <dbReference type="ARBA" id="ARBA00022679"/>
    </source>
</evidence>
<comment type="catalytic activity">
    <reaction evidence="7">
        <text>succinyl-CoA + glycine + H(+) = 5-aminolevulinate + CO2 + CoA</text>
        <dbReference type="Rhea" id="RHEA:12921"/>
        <dbReference type="ChEBI" id="CHEBI:15378"/>
        <dbReference type="ChEBI" id="CHEBI:16526"/>
        <dbReference type="ChEBI" id="CHEBI:57287"/>
        <dbReference type="ChEBI" id="CHEBI:57292"/>
        <dbReference type="ChEBI" id="CHEBI:57305"/>
        <dbReference type="ChEBI" id="CHEBI:356416"/>
        <dbReference type="EC" id="2.3.1.37"/>
    </reaction>
</comment>
<dbReference type="RefSeq" id="WP_157032750.1">
    <property type="nucleotide sequence ID" value="NZ_BBWU01000001.1"/>
</dbReference>
<evidence type="ECO:0000259" key="9">
    <source>
        <dbReference type="Pfam" id="PF00155"/>
    </source>
</evidence>
<dbReference type="STRING" id="1219043.SCH01S_01_01500"/>
<comment type="similarity">
    <text evidence="2 8">Belongs to the class-II pyridoxal-phosphate-dependent aminotransferase family.</text>
</comment>
<feature type="binding site" description="in other chain" evidence="8">
    <location>
        <begin position="240"/>
        <end position="243"/>
    </location>
    <ligand>
        <name>pyridoxal 5'-phosphate</name>
        <dbReference type="ChEBI" id="CHEBI:597326"/>
        <note>ligand shared between dimeric partners</note>
    </ligand>
</feature>
<dbReference type="UniPathway" id="UPA00046">
    <property type="reaction ID" value="UER00506"/>
</dbReference>
<dbReference type="AlphaFoldDB" id="A0A0E9MJL7"/>
<comment type="function">
    <text evidence="8">Catalyzes the cleavage of 2-amino-3-ketobutyrate to glycine and acetyl-CoA.</text>
</comment>
<comment type="pathway">
    <text evidence="8">Amino-acid degradation; L-threonine degradation via oxydo-reductase pathway; glycine from L-threonine: step 2/2.</text>
</comment>
<dbReference type="InterPro" id="IPR015421">
    <property type="entry name" value="PyrdxlP-dep_Trfase_major"/>
</dbReference>
<dbReference type="GO" id="GO:0016874">
    <property type="term" value="F:ligase activity"/>
    <property type="evidence" value="ECO:0007669"/>
    <property type="project" value="UniProtKB-KW"/>
</dbReference>
<keyword evidence="11" id="KW-1185">Reference proteome</keyword>
<reference evidence="10 11" key="1">
    <citation type="submission" date="2015-04" db="EMBL/GenBank/DDBJ databases">
        <title>Whole genome shotgun sequence of Sphingomonas changbaiensis NBRC 104936.</title>
        <authorList>
            <person name="Katano-Makiyama Y."/>
            <person name="Hosoyama A."/>
            <person name="Hashimoto M."/>
            <person name="Noguchi M."/>
            <person name="Tsuchikane K."/>
            <person name="Ohji S."/>
            <person name="Yamazoe A."/>
            <person name="Ichikawa N."/>
            <person name="Kimura A."/>
            <person name="Fujita N."/>
        </authorList>
    </citation>
    <scope>NUCLEOTIDE SEQUENCE [LARGE SCALE GENOMIC DNA]</scope>
    <source>
        <strain evidence="10 11">NBRC 104936</strain>
    </source>
</reference>
<feature type="binding site" evidence="8">
    <location>
        <position position="135"/>
    </location>
    <ligand>
        <name>substrate</name>
    </ligand>
</feature>
<dbReference type="GO" id="GO:0008890">
    <property type="term" value="F:glycine C-acetyltransferase activity"/>
    <property type="evidence" value="ECO:0007669"/>
    <property type="project" value="UniProtKB-UniRule"/>
</dbReference>
<dbReference type="PANTHER" id="PTHR13693">
    <property type="entry name" value="CLASS II AMINOTRANSFERASE/8-AMINO-7-OXONONANOATE SYNTHASE"/>
    <property type="match status" value="1"/>
</dbReference>
<comment type="caution">
    <text evidence="8">Lacks conserved residue(s) required for the propagation of feature annotation.</text>
</comment>
<evidence type="ECO:0000256" key="5">
    <source>
        <dbReference type="ARBA" id="ARBA00023133"/>
    </source>
</evidence>
<evidence type="ECO:0000313" key="11">
    <source>
        <dbReference type="Proteomes" id="UP000033202"/>
    </source>
</evidence>
<evidence type="ECO:0000256" key="1">
    <source>
        <dbReference type="ARBA" id="ARBA00005029"/>
    </source>
</evidence>
<dbReference type="HAMAP" id="MF_00985">
    <property type="entry name" value="2am3keto_CoA_ligase"/>
    <property type="match status" value="1"/>
</dbReference>
<evidence type="ECO:0000256" key="2">
    <source>
        <dbReference type="ARBA" id="ARBA00008392"/>
    </source>
</evidence>